<keyword evidence="1" id="KW-0238">DNA-binding</keyword>
<keyword evidence="4" id="KW-1185">Reference proteome</keyword>
<organism evidence="3 4">
    <name type="scientific">Pseudooceanicola albus</name>
    <dbReference type="NCBI Taxonomy" id="2692189"/>
    <lineage>
        <taxon>Bacteria</taxon>
        <taxon>Pseudomonadati</taxon>
        <taxon>Pseudomonadota</taxon>
        <taxon>Alphaproteobacteria</taxon>
        <taxon>Rhodobacterales</taxon>
        <taxon>Paracoccaceae</taxon>
        <taxon>Pseudooceanicola</taxon>
    </lineage>
</organism>
<proteinExistence type="predicted"/>
<dbReference type="InterPro" id="IPR013762">
    <property type="entry name" value="Integrase-like_cat_sf"/>
</dbReference>
<dbReference type="EMBL" id="WUMU01000001">
    <property type="protein sequence ID" value="MXN16210.1"/>
    <property type="molecule type" value="Genomic_DNA"/>
</dbReference>
<dbReference type="Proteomes" id="UP000477911">
    <property type="component" value="Unassembled WGS sequence"/>
</dbReference>
<evidence type="ECO:0000256" key="1">
    <source>
        <dbReference type="ARBA" id="ARBA00023125"/>
    </source>
</evidence>
<sequence length="415" mass="47095">MNYKKALWDGSDPAYAPGAVRSRNFWYWKPSLKYRQMGYAKTSVRLTGQEGDGQELIRARECRELTKQMLAHFQPEDEKYLVGTWGWLIHHYKTDRHSPIHAVKANTREGYVIYMDKLAGALGDVLVAATTYPLLCEMRDGMIAKGRSPSYIKKIFTHLRIVANYGVLIEHAPAQKISRILGEMRIPSAPKKTTAPTRTQVRAIVDQADANGLFAFATGLLFQWVFCLRAVDVRGQWLECAPEDEGIVRELARNRHQRHMPRKFERWQDGLTWEMFDDGLTGFRKTISKTSRSMPEPLWFDLTHAPELRARLHILGSAGRKGPVIVGERIGMPYTRDGWTQAFIRCRRAAGISESVKMMDTRAGGLSEAGALGLDPMILRDAAGHQNVATTDRYVRNREANIARVVQLRNAARTK</sequence>
<evidence type="ECO:0000313" key="4">
    <source>
        <dbReference type="Proteomes" id="UP000477911"/>
    </source>
</evidence>
<dbReference type="GO" id="GO:0015074">
    <property type="term" value="P:DNA integration"/>
    <property type="evidence" value="ECO:0007669"/>
    <property type="project" value="InterPro"/>
</dbReference>
<name>A0A6L7FY49_9RHOB</name>
<evidence type="ECO:0000313" key="3">
    <source>
        <dbReference type="EMBL" id="MXN16210.1"/>
    </source>
</evidence>
<dbReference type="InterPro" id="IPR011010">
    <property type="entry name" value="DNA_brk_join_enz"/>
</dbReference>
<dbReference type="RefSeq" id="WP_160890766.1">
    <property type="nucleotide sequence ID" value="NZ_WUMU01000001.1"/>
</dbReference>
<keyword evidence="2" id="KW-0233">DNA recombination</keyword>
<dbReference type="Gene3D" id="1.10.443.10">
    <property type="entry name" value="Intergrase catalytic core"/>
    <property type="match status" value="1"/>
</dbReference>
<dbReference type="GO" id="GO:0006310">
    <property type="term" value="P:DNA recombination"/>
    <property type="evidence" value="ECO:0007669"/>
    <property type="project" value="UniProtKB-KW"/>
</dbReference>
<reference evidence="3 4" key="1">
    <citation type="submission" date="2019-12" db="EMBL/GenBank/DDBJ databases">
        <authorList>
            <person name="Li M."/>
        </authorList>
    </citation>
    <scope>NUCLEOTIDE SEQUENCE [LARGE SCALE GENOMIC DNA]</scope>
    <source>
        <strain evidence="3 4">GBMRC 2024</strain>
    </source>
</reference>
<dbReference type="Gene3D" id="1.10.150.130">
    <property type="match status" value="1"/>
</dbReference>
<comment type="caution">
    <text evidence="3">The sequence shown here is derived from an EMBL/GenBank/DDBJ whole genome shotgun (WGS) entry which is preliminary data.</text>
</comment>
<dbReference type="GO" id="GO:0003677">
    <property type="term" value="F:DNA binding"/>
    <property type="evidence" value="ECO:0007669"/>
    <property type="project" value="UniProtKB-KW"/>
</dbReference>
<dbReference type="SUPFAM" id="SSF56349">
    <property type="entry name" value="DNA breaking-rejoining enzymes"/>
    <property type="match status" value="1"/>
</dbReference>
<dbReference type="InterPro" id="IPR010998">
    <property type="entry name" value="Integrase_recombinase_N"/>
</dbReference>
<evidence type="ECO:0000256" key="2">
    <source>
        <dbReference type="ARBA" id="ARBA00023172"/>
    </source>
</evidence>
<accession>A0A6L7FY49</accession>
<protein>
    <submittedName>
        <fullName evidence="3">Recombinase</fullName>
    </submittedName>
</protein>
<gene>
    <name evidence="3" type="ORF">GR170_00045</name>
</gene>
<dbReference type="AlphaFoldDB" id="A0A6L7FY49"/>